<reference evidence="3" key="2">
    <citation type="submission" date="2015-01" db="EMBL/GenBank/DDBJ databases">
        <title>Evolutionary Origins and Diversification of the Mycorrhizal Mutualists.</title>
        <authorList>
            <consortium name="DOE Joint Genome Institute"/>
            <consortium name="Mycorrhizal Genomics Consortium"/>
            <person name="Kohler A."/>
            <person name="Kuo A."/>
            <person name="Nagy L.G."/>
            <person name="Floudas D."/>
            <person name="Copeland A."/>
            <person name="Barry K.W."/>
            <person name="Cichocki N."/>
            <person name="Veneault-Fourrey C."/>
            <person name="LaButti K."/>
            <person name="Lindquist E.A."/>
            <person name="Lipzen A."/>
            <person name="Lundell T."/>
            <person name="Morin E."/>
            <person name="Murat C."/>
            <person name="Riley R."/>
            <person name="Ohm R."/>
            <person name="Sun H."/>
            <person name="Tunlid A."/>
            <person name="Henrissat B."/>
            <person name="Grigoriev I.V."/>
            <person name="Hibbett D.S."/>
            <person name="Martin F."/>
        </authorList>
    </citation>
    <scope>NUCLEOTIDE SEQUENCE [LARGE SCALE GENOMIC DNA]</scope>
    <source>
        <strain evidence="3">UH-Slu-Lm8-n1</strain>
    </source>
</reference>
<gene>
    <name evidence="2" type="ORF">CY34DRAFT_810646</name>
</gene>
<dbReference type="AlphaFoldDB" id="A0A0D0ASC5"/>
<sequence length="124" mass="13763">MTGANYMGGKRNAARARTKDSTSRVQKRHFGQQRLAAALCNTREERGKPEKMSLKSVLHQINLAHAQRDAKIKGSHPSRLAPHTSTSCNLSSAHGTSFSTSKRRKQPSGLLRTLDFSDRMSYIP</sequence>
<feature type="compositionally biased region" description="Polar residues" evidence="1">
    <location>
        <begin position="83"/>
        <end position="100"/>
    </location>
</feature>
<dbReference type="OrthoDB" id="3260134at2759"/>
<evidence type="ECO:0000313" key="2">
    <source>
        <dbReference type="EMBL" id="KIK37147.1"/>
    </source>
</evidence>
<reference evidence="2 3" key="1">
    <citation type="submission" date="2014-04" db="EMBL/GenBank/DDBJ databases">
        <authorList>
            <consortium name="DOE Joint Genome Institute"/>
            <person name="Kuo A."/>
            <person name="Ruytinx J."/>
            <person name="Rineau F."/>
            <person name="Colpaert J."/>
            <person name="Kohler A."/>
            <person name="Nagy L.G."/>
            <person name="Floudas D."/>
            <person name="Copeland A."/>
            <person name="Barry K.W."/>
            <person name="Cichocki N."/>
            <person name="Veneault-Fourrey C."/>
            <person name="LaButti K."/>
            <person name="Lindquist E.A."/>
            <person name="Lipzen A."/>
            <person name="Lundell T."/>
            <person name="Morin E."/>
            <person name="Murat C."/>
            <person name="Sun H."/>
            <person name="Tunlid A."/>
            <person name="Henrissat B."/>
            <person name="Grigoriev I.V."/>
            <person name="Hibbett D.S."/>
            <person name="Martin F."/>
            <person name="Nordberg H.P."/>
            <person name="Cantor M.N."/>
            <person name="Hua S.X."/>
        </authorList>
    </citation>
    <scope>NUCLEOTIDE SEQUENCE [LARGE SCALE GENOMIC DNA]</scope>
    <source>
        <strain evidence="2 3">UH-Slu-Lm8-n1</strain>
    </source>
</reference>
<evidence type="ECO:0000256" key="1">
    <source>
        <dbReference type="SAM" id="MobiDB-lite"/>
    </source>
</evidence>
<name>A0A0D0ASC5_9AGAM</name>
<feature type="region of interest" description="Disordered" evidence="1">
    <location>
        <begin position="68"/>
        <end position="112"/>
    </location>
</feature>
<protein>
    <submittedName>
        <fullName evidence="2">Uncharacterized protein</fullName>
    </submittedName>
</protein>
<accession>A0A0D0ASC5</accession>
<dbReference type="Proteomes" id="UP000054485">
    <property type="component" value="Unassembled WGS sequence"/>
</dbReference>
<dbReference type="InParanoid" id="A0A0D0ASC5"/>
<feature type="region of interest" description="Disordered" evidence="1">
    <location>
        <begin position="1"/>
        <end position="31"/>
    </location>
</feature>
<proteinExistence type="predicted"/>
<dbReference type="HOGENOM" id="CLU_2005424_0_0_1"/>
<keyword evidence="3" id="KW-1185">Reference proteome</keyword>
<organism evidence="2 3">
    <name type="scientific">Suillus luteus UH-Slu-Lm8-n1</name>
    <dbReference type="NCBI Taxonomy" id="930992"/>
    <lineage>
        <taxon>Eukaryota</taxon>
        <taxon>Fungi</taxon>
        <taxon>Dikarya</taxon>
        <taxon>Basidiomycota</taxon>
        <taxon>Agaricomycotina</taxon>
        <taxon>Agaricomycetes</taxon>
        <taxon>Agaricomycetidae</taxon>
        <taxon>Boletales</taxon>
        <taxon>Suillineae</taxon>
        <taxon>Suillaceae</taxon>
        <taxon>Suillus</taxon>
    </lineage>
</organism>
<evidence type="ECO:0000313" key="3">
    <source>
        <dbReference type="Proteomes" id="UP000054485"/>
    </source>
</evidence>
<dbReference type="EMBL" id="KN835473">
    <property type="protein sequence ID" value="KIK37147.1"/>
    <property type="molecule type" value="Genomic_DNA"/>
</dbReference>